<evidence type="ECO:0000313" key="3">
    <source>
        <dbReference type="Proteomes" id="UP000308430"/>
    </source>
</evidence>
<proteinExistence type="predicted"/>
<sequence length="65" mass="6951">MHGRVRTPCGGPTSTRNLPVRWSGTDTRVQAYRNLSEIQSRSSAIGGRAPVQSGRGNWAAGTGRL</sequence>
<organism evidence="2 3">
    <name type="scientific">Pseudothauera nasutitermitis</name>
    <dbReference type="NCBI Taxonomy" id="2565930"/>
    <lineage>
        <taxon>Bacteria</taxon>
        <taxon>Pseudomonadati</taxon>
        <taxon>Pseudomonadota</taxon>
        <taxon>Betaproteobacteria</taxon>
        <taxon>Rhodocyclales</taxon>
        <taxon>Zoogloeaceae</taxon>
        <taxon>Pseudothauera</taxon>
    </lineage>
</organism>
<protein>
    <submittedName>
        <fullName evidence="2">Uncharacterized protein</fullName>
    </submittedName>
</protein>
<evidence type="ECO:0000256" key="1">
    <source>
        <dbReference type="SAM" id="MobiDB-lite"/>
    </source>
</evidence>
<name>A0A4S4B1W4_9RHOO</name>
<comment type="caution">
    <text evidence="2">The sequence shown here is derived from an EMBL/GenBank/DDBJ whole genome shotgun (WGS) entry which is preliminary data.</text>
</comment>
<feature type="region of interest" description="Disordered" evidence="1">
    <location>
        <begin position="1"/>
        <end position="21"/>
    </location>
</feature>
<evidence type="ECO:0000313" key="2">
    <source>
        <dbReference type="EMBL" id="THF66459.1"/>
    </source>
</evidence>
<dbReference type="AlphaFoldDB" id="A0A4S4B1W4"/>
<gene>
    <name evidence="2" type="ORF">E6C76_06355</name>
</gene>
<keyword evidence="3" id="KW-1185">Reference proteome</keyword>
<dbReference type="Proteomes" id="UP000308430">
    <property type="component" value="Unassembled WGS sequence"/>
</dbReference>
<accession>A0A4S4B1W4</accession>
<dbReference type="EMBL" id="SSOC01000002">
    <property type="protein sequence ID" value="THF66459.1"/>
    <property type="molecule type" value="Genomic_DNA"/>
</dbReference>
<reference evidence="2 3" key="1">
    <citation type="submission" date="2019-04" db="EMBL/GenBank/DDBJ databases">
        <title>Azoarcus nasutitermitis sp. nov. isolated from termite nest.</title>
        <authorList>
            <person name="Lin S.-Y."/>
            <person name="Hameed A."/>
            <person name="Hsu Y.-H."/>
            <person name="Young C.-C."/>
        </authorList>
    </citation>
    <scope>NUCLEOTIDE SEQUENCE [LARGE SCALE GENOMIC DNA]</scope>
    <source>
        <strain evidence="2 3">CC-YHH838</strain>
    </source>
</reference>
<feature type="region of interest" description="Disordered" evidence="1">
    <location>
        <begin position="42"/>
        <end position="65"/>
    </location>
</feature>